<dbReference type="Gene3D" id="3.40.50.970">
    <property type="match status" value="2"/>
</dbReference>
<accession>A0A836HB23</accession>
<dbReference type="GeneID" id="92513245"/>
<dbReference type="RefSeq" id="XP_067177343.1">
    <property type="nucleotide sequence ID" value="XM_067320733.1"/>
</dbReference>
<dbReference type="PANTHER" id="PTHR42818:SF1">
    <property type="entry name" value="SULFOPYRUVATE DECARBOXYLASE"/>
    <property type="match status" value="1"/>
</dbReference>
<dbReference type="EMBL" id="JAFEUZ010000028">
    <property type="protein sequence ID" value="KAG5474401.1"/>
    <property type="molecule type" value="Genomic_DNA"/>
</dbReference>
<keyword evidence="7" id="KW-1185">Reference proteome</keyword>
<dbReference type="PANTHER" id="PTHR42818">
    <property type="entry name" value="SULFOPYRUVATE DECARBOXYLASE SUBUNIT ALPHA"/>
    <property type="match status" value="1"/>
</dbReference>
<dbReference type="InterPro" id="IPR012001">
    <property type="entry name" value="Thiamin_PyroP_enz_TPP-bd_dom"/>
</dbReference>
<sequence>MMRCCRRALEGKAGLSPDYLVGSLKRHGTCAFFGIPDYYLCPLTSYLADNTAAGEYVLATNCGNAMAIAAGHYLSTLRIPCVFMQNSGIGDTVNPLLTLFNQDAYRIPCLMLISWRGKLDSADELLKPGLVAQSRLTEQCLATAGVPYSIVGGSHDVETSWDMTMDKAYDHFASEKTPFAVLLEPGTLLPYTQRRPDADTLPVAPLDHDAVANQACRQFNRTDVFVCSCGSVQESLRRARATISGDTAAQDLLLADSLGHATGVATGIALSRPSLQVVCIEGDGAALVHLSAMATNGGLKAIMSPTGAGLLHNLKHIVVNDGSYSLEGGQATAAFDASLTGVAKACGYFAVREEPVIQLGDLVAALAELRQCDGPAFLEVVVSKASTLPADGKVRRDLQREKLRFLDFLNRPQMGDHTRA</sequence>
<protein>
    <recommendedName>
        <fullName evidence="8">Phosphonopyruvate decarboxylase-like protein</fullName>
    </recommendedName>
</protein>
<keyword evidence="1" id="KW-0210">Decarboxylase</keyword>
<dbReference type="Pfam" id="PF02776">
    <property type="entry name" value="TPP_enzyme_N"/>
    <property type="match status" value="1"/>
</dbReference>
<feature type="domain" description="Thiamine pyrophosphate enzyme N-terminal TPP-binding" evidence="5">
    <location>
        <begin position="18"/>
        <end position="120"/>
    </location>
</feature>
<comment type="caution">
    <text evidence="6">The sequence shown here is derived from an EMBL/GenBank/DDBJ whole genome shotgun (WGS) entry which is preliminary data.</text>
</comment>
<name>A0A836HB23_9TRYP</name>
<dbReference type="GO" id="GO:0030976">
    <property type="term" value="F:thiamine pyrophosphate binding"/>
    <property type="evidence" value="ECO:0007669"/>
    <property type="project" value="InterPro"/>
</dbReference>
<dbReference type="InterPro" id="IPR029061">
    <property type="entry name" value="THDP-binding"/>
</dbReference>
<proteinExistence type="predicted"/>
<evidence type="ECO:0000256" key="3">
    <source>
        <dbReference type="ARBA" id="ARBA00023239"/>
    </source>
</evidence>
<dbReference type="CDD" id="cd07035">
    <property type="entry name" value="TPP_PYR_POX_like"/>
    <property type="match status" value="1"/>
</dbReference>
<evidence type="ECO:0008006" key="8">
    <source>
        <dbReference type="Google" id="ProtNLM"/>
    </source>
</evidence>
<evidence type="ECO:0000256" key="1">
    <source>
        <dbReference type="ARBA" id="ARBA00022793"/>
    </source>
</evidence>
<dbReference type="InterPro" id="IPR051818">
    <property type="entry name" value="TPP_dependent_decarboxylase"/>
</dbReference>
<gene>
    <name evidence="6" type="ORF">LSCM1_03183</name>
</gene>
<reference evidence="6 7" key="1">
    <citation type="submission" date="2021-03" db="EMBL/GenBank/DDBJ databases">
        <title>Leishmania (Mundinia) martiniquensis Genome sequencing and assembly.</title>
        <authorList>
            <person name="Almutairi H."/>
            <person name="Gatherer D."/>
        </authorList>
    </citation>
    <scope>NUCLEOTIDE SEQUENCE [LARGE SCALE GENOMIC DNA]</scope>
    <source>
        <strain evidence="6">LSCM1</strain>
    </source>
</reference>
<dbReference type="AlphaFoldDB" id="A0A836HB23"/>
<evidence type="ECO:0000313" key="6">
    <source>
        <dbReference type="EMBL" id="KAG5474401.1"/>
    </source>
</evidence>
<keyword evidence="2" id="KW-0786">Thiamine pyrophosphate</keyword>
<dbReference type="InterPro" id="IPR011766">
    <property type="entry name" value="TPP_enzyme_TPP-bd"/>
</dbReference>
<evidence type="ECO:0000313" key="7">
    <source>
        <dbReference type="Proteomes" id="UP000673552"/>
    </source>
</evidence>
<dbReference type="Pfam" id="PF02775">
    <property type="entry name" value="TPP_enzyme_C"/>
    <property type="match status" value="1"/>
</dbReference>
<keyword evidence="3" id="KW-0456">Lyase</keyword>
<dbReference type="SUPFAM" id="SSF52518">
    <property type="entry name" value="Thiamin diphosphate-binding fold (THDP-binding)"/>
    <property type="match status" value="2"/>
</dbReference>
<dbReference type="GO" id="GO:0016831">
    <property type="term" value="F:carboxy-lyase activity"/>
    <property type="evidence" value="ECO:0007669"/>
    <property type="project" value="UniProtKB-KW"/>
</dbReference>
<evidence type="ECO:0000256" key="2">
    <source>
        <dbReference type="ARBA" id="ARBA00023052"/>
    </source>
</evidence>
<dbReference type="KEGG" id="lmat:92513245"/>
<organism evidence="6 7">
    <name type="scientific">Leishmania martiniquensis</name>
    <dbReference type="NCBI Taxonomy" id="1580590"/>
    <lineage>
        <taxon>Eukaryota</taxon>
        <taxon>Discoba</taxon>
        <taxon>Euglenozoa</taxon>
        <taxon>Kinetoplastea</taxon>
        <taxon>Metakinetoplastina</taxon>
        <taxon>Trypanosomatida</taxon>
        <taxon>Trypanosomatidae</taxon>
        <taxon>Leishmaniinae</taxon>
        <taxon>Leishmania</taxon>
    </lineage>
</organism>
<evidence type="ECO:0000259" key="4">
    <source>
        <dbReference type="Pfam" id="PF02775"/>
    </source>
</evidence>
<evidence type="ECO:0000259" key="5">
    <source>
        <dbReference type="Pfam" id="PF02776"/>
    </source>
</evidence>
<dbReference type="OrthoDB" id="16262at2759"/>
<feature type="domain" description="Thiamine pyrophosphate enzyme TPP-binding" evidence="4">
    <location>
        <begin position="257"/>
        <end position="380"/>
    </location>
</feature>
<dbReference type="Proteomes" id="UP000673552">
    <property type="component" value="Chromosome 28"/>
</dbReference>